<dbReference type="AlphaFoldDB" id="A0A1I8FGJ2"/>
<sequence>MLPFAHRLPPAEQLLGRLLVPDSQPSISWTESPAAAGAYVTVAGVPSACCTGWPNCWQPPVRRVLLYLAAAVSDFYLPCVWQRCSEHKMPILWAGCEPRHRGCHLVAETAGQPWLGRHVPGESR</sequence>
<organism evidence="1 2">
    <name type="scientific">Macrostomum lignano</name>
    <dbReference type="NCBI Taxonomy" id="282301"/>
    <lineage>
        <taxon>Eukaryota</taxon>
        <taxon>Metazoa</taxon>
        <taxon>Spiralia</taxon>
        <taxon>Lophotrochozoa</taxon>
        <taxon>Platyhelminthes</taxon>
        <taxon>Rhabditophora</taxon>
        <taxon>Macrostomorpha</taxon>
        <taxon>Macrostomida</taxon>
        <taxon>Macrostomidae</taxon>
        <taxon>Macrostomum</taxon>
    </lineage>
</organism>
<reference evidence="2" key="1">
    <citation type="submission" date="2016-11" db="UniProtKB">
        <authorList>
            <consortium name="WormBaseParasite"/>
        </authorList>
    </citation>
    <scope>IDENTIFICATION</scope>
</reference>
<protein>
    <submittedName>
        <fullName evidence="2">Secreted protein</fullName>
    </submittedName>
</protein>
<keyword evidence="1" id="KW-1185">Reference proteome</keyword>
<dbReference type="Proteomes" id="UP000095280">
    <property type="component" value="Unplaced"/>
</dbReference>
<name>A0A1I8FGJ2_9PLAT</name>
<accession>A0A1I8FGJ2</accession>
<proteinExistence type="predicted"/>
<evidence type="ECO:0000313" key="1">
    <source>
        <dbReference type="Proteomes" id="UP000095280"/>
    </source>
</evidence>
<evidence type="ECO:0000313" key="2">
    <source>
        <dbReference type="WBParaSite" id="maker-unitig_32180-snap-gene-0.2-mRNA-1"/>
    </source>
</evidence>
<dbReference type="WBParaSite" id="maker-unitig_32180-snap-gene-0.2-mRNA-1">
    <property type="protein sequence ID" value="maker-unitig_32180-snap-gene-0.2-mRNA-1"/>
    <property type="gene ID" value="maker-unitig_32180-snap-gene-0.2"/>
</dbReference>